<dbReference type="InterPro" id="IPR007373">
    <property type="entry name" value="Thiamin_PyroPKinase_B1-bd"/>
</dbReference>
<dbReference type="Pfam" id="PF04265">
    <property type="entry name" value="TPK_B1_binding"/>
    <property type="match status" value="1"/>
</dbReference>
<evidence type="ECO:0000256" key="5">
    <source>
        <dbReference type="NCBIfam" id="TIGR01378"/>
    </source>
</evidence>
<dbReference type="GO" id="GO:0005524">
    <property type="term" value="F:ATP binding"/>
    <property type="evidence" value="ECO:0007669"/>
    <property type="project" value="UniProtKB-KW"/>
</dbReference>
<dbReference type="PANTHER" id="PTHR41299">
    <property type="entry name" value="THIAMINE PYROPHOSPHOKINASE"/>
    <property type="match status" value="1"/>
</dbReference>
<dbReference type="Gene3D" id="3.40.50.10240">
    <property type="entry name" value="Thiamin pyrophosphokinase, catalytic domain"/>
    <property type="match status" value="1"/>
</dbReference>
<evidence type="ECO:0000256" key="3">
    <source>
        <dbReference type="ARBA" id="ARBA00022777"/>
    </source>
</evidence>
<dbReference type="InterPro" id="IPR036371">
    <property type="entry name" value="TPK_B1-bd_sf"/>
</dbReference>
<dbReference type="RefSeq" id="WP_060962813.1">
    <property type="nucleotide sequence ID" value="NZ_CP025001.1"/>
</dbReference>
<dbReference type="Proteomes" id="UP000234366">
    <property type="component" value="Chromosome"/>
</dbReference>
<dbReference type="InterPro" id="IPR036759">
    <property type="entry name" value="TPK_catalytic_sf"/>
</dbReference>
<dbReference type="GO" id="GO:0004788">
    <property type="term" value="F:thiamine diphosphokinase activity"/>
    <property type="evidence" value="ECO:0007669"/>
    <property type="project" value="UniProtKB-UniRule"/>
</dbReference>
<evidence type="ECO:0000256" key="2">
    <source>
        <dbReference type="ARBA" id="ARBA00022741"/>
    </source>
</evidence>
<dbReference type="InterPro" id="IPR053149">
    <property type="entry name" value="TPK"/>
</dbReference>
<dbReference type="AlphaFoldDB" id="A0AAI8HPG3"/>
<protein>
    <recommendedName>
        <fullName evidence="5">Thiamine diphosphokinase</fullName>
        <ecNumber evidence="5">2.7.6.2</ecNumber>
    </recommendedName>
</protein>
<organism evidence="7 8">
    <name type="scientific">Bacillus siamensis</name>
    <dbReference type="NCBI Taxonomy" id="659243"/>
    <lineage>
        <taxon>Bacteria</taxon>
        <taxon>Bacillati</taxon>
        <taxon>Bacillota</taxon>
        <taxon>Bacilli</taxon>
        <taxon>Bacillales</taxon>
        <taxon>Bacillaceae</taxon>
        <taxon>Bacillus</taxon>
        <taxon>Bacillus amyloliquefaciens group</taxon>
    </lineage>
</organism>
<dbReference type="NCBIfam" id="TIGR01378">
    <property type="entry name" value="thi_PPkinase"/>
    <property type="match status" value="1"/>
</dbReference>
<evidence type="ECO:0000313" key="7">
    <source>
        <dbReference type="EMBL" id="AUJ77750.1"/>
    </source>
</evidence>
<dbReference type="KEGG" id="bsia:CWD84_13410"/>
<dbReference type="GO" id="GO:0016301">
    <property type="term" value="F:kinase activity"/>
    <property type="evidence" value="ECO:0007669"/>
    <property type="project" value="UniProtKB-KW"/>
</dbReference>
<dbReference type="SUPFAM" id="SSF63999">
    <property type="entry name" value="Thiamin pyrophosphokinase, catalytic domain"/>
    <property type="match status" value="1"/>
</dbReference>
<name>A0AAI8HPG3_9BACI</name>
<dbReference type="CDD" id="cd07995">
    <property type="entry name" value="TPK"/>
    <property type="match status" value="1"/>
</dbReference>
<dbReference type="SMART" id="SM00983">
    <property type="entry name" value="TPK_B1_binding"/>
    <property type="match status" value="1"/>
</dbReference>
<dbReference type="InterPro" id="IPR006282">
    <property type="entry name" value="Thi_PPkinase"/>
</dbReference>
<dbReference type="GO" id="GO:0009229">
    <property type="term" value="P:thiamine diphosphate biosynthetic process"/>
    <property type="evidence" value="ECO:0007669"/>
    <property type="project" value="InterPro"/>
</dbReference>
<dbReference type="SUPFAM" id="SSF63862">
    <property type="entry name" value="Thiamin pyrophosphokinase, substrate-binding domain"/>
    <property type="match status" value="1"/>
</dbReference>
<keyword evidence="8" id="KW-1185">Reference proteome</keyword>
<keyword evidence="3" id="KW-0418">Kinase</keyword>
<evidence type="ECO:0000259" key="6">
    <source>
        <dbReference type="SMART" id="SM00983"/>
    </source>
</evidence>
<dbReference type="GO" id="GO:0006772">
    <property type="term" value="P:thiamine metabolic process"/>
    <property type="evidence" value="ECO:0007669"/>
    <property type="project" value="UniProtKB-UniRule"/>
</dbReference>
<sequence>MKTINIVAGGPREFIPELFAYTDGDTTWVGVDKGTVALLEAGIIPQEAFGDFDSITEEELLQIQEAAPSLHVYQAEKDYTDLELALDWALQKEPEHIRIFGVTGGRADHFLGNIQLLYKAVNKDTDVKLIDRQNEIQMFGPGHYTIEEKSNRRYVSFIPFAEAADGLTLDGFKYPLDNCHIPLGSTLCISNELIHSRGTFSFAKGILIMVRSAD</sequence>
<evidence type="ECO:0000256" key="4">
    <source>
        <dbReference type="ARBA" id="ARBA00022840"/>
    </source>
</evidence>
<accession>A0AAI8HPG3</accession>
<gene>
    <name evidence="7" type="ORF">CWD84_13410</name>
</gene>
<dbReference type="EMBL" id="CP025001">
    <property type="protein sequence ID" value="AUJ77750.1"/>
    <property type="molecule type" value="Genomic_DNA"/>
</dbReference>
<dbReference type="InterPro" id="IPR007371">
    <property type="entry name" value="TPK_catalytic"/>
</dbReference>
<proteinExistence type="predicted"/>
<dbReference type="PANTHER" id="PTHR41299:SF1">
    <property type="entry name" value="THIAMINE PYROPHOSPHOKINASE"/>
    <property type="match status" value="1"/>
</dbReference>
<feature type="domain" description="Thiamin pyrophosphokinase thiamin-binding" evidence="6">
    <location>
        <begin position="142"/>
        <end position="208"/>
    </location>
</feature>
<keyword evidence="2" id="KW-0547">Nucleotide-binding</keyword>
<dbReference type="EC" id="2.7.6.2" evidence="5"/>
<reference evidence="7 8" key="1">
    <citation type="submission" date="2017-11" db="EMBL/GenBank/DDBJ databases">
        <title>Genome sequence and genome mining of multiple bioactive secondary metabolites from a deep sea-derived Bacillus siamensis SCSIO 05746.</title>
        <authorList>
            <person name="Pan H.-Q."/>
            <person name="Ju J.-H."/>
        </authorList>
    </citation>
    <scope>NUCLEOTIDE SEQUENCE [LARGE SCALE GENOMIC DNA]</scope>
    <source>
        <strain evidence="7 8">SCSIO 05746</strain>
    </source>
</reference>
<dbReference type="GO" id="GO:0030975">
    <property type="term" value="F:thiamine binding"/>
    <property type="evidence" value="ECO:0007669"/>
    <property type="project" value="InterPro"/>
</dbReference>
<evidence type="ECO:0000313" key="8">
    <source>
        <dbReference type="Proteomes" id="UP000234366"/>
    </source>
</evidence>
<keyword evidence="4" id="KW-0067">ATP-binding</keyword>
<dbReference type="Pfam" id="PF04263">
    <property type="entry name" value="TPK_catalytic"/>
    <property type="match status" value="1"/>
</dbReference>
<evidence type="ECO:0000256" key="1">
    <source>
        <dbReference type="ARBA" id="ARBA00022679"/>
    </source>
</evidence>
<keyword evidence="1" id="KW-0808">Transferase</keyword>